<dbReference type="PANTHER" id="PTHR32046:SF11">
    <property type="entry name" value="IMMUNE-ASSOCIATED NUCLEOTIDE-BINDING PROTEIN 10-LIKE"/>
    <property type="match status" value="1"/>
</dbReference>
<dbReference type="InterPro" id="IPR027417">
    <property type="entry name" value="P-loop_NTPase"/>
</dbReference>
<keyword evidence="2" id="KW-0812">Transmembrane</keyword>
<sequence length="1606" mass="180424">MVRAEFVSLGVPEHEDVHGNDYVLPAMLVISVMLLLSRALQISLASCRYDRGEIPDTDNISRGVPFFLGALGNVLMKIASAGAHGLLAINWVLAGAEPGAPLVASFVLVAINTHMLYSVALVVHLRALLAAVAIQHHKRVHFQGITDLWGAPSGLTCLVLNGLSTALLLAALGMSSTRPERILTWLATAGGFLAWANSNFKSVGLMDSVTWKEIESDFDSKCVLPVAEFMRSLGVAVEKSGDSPDAPGRPLWLRMVSFHFNEDDELLLRHRPAVLRCAFPTSPRFRAAHATALMMLGLLSSAVPGLLVGFCWSRLPKLRDVELVGGTVFPELTSKRQDYYIEVEDSGSNGISMTFMMELGEASKYRFCCEGADCSDLQADDKSGQLRLKSMIAPHQFGTCYLDLRGLRSNRYNFTVLSLRHLSPRLNAEVDTGFQPFQPIVHSYHCDLVKPDKLTELILTSAVDLDPTRMHAEMEVSSSDGMATLSSEGEDPARSVSLHANLANLTGALNLSLLIRLRPADHELRPPKPELQSYQISASVVTVAERSRQLVGVIAELRAQIEANQETSSTVELAENLKKLDQAIRARDALLRRAYLNEKADASFVNSSQRLTFLAIGVTGTGKSELCKWLTGTKGCVSSDSMESNTSDVHAVQAHAFDDKLLQPKIEWIDTPGRGDTRGAEHDTRLWNQTMTQLLARGQSGSKIDCIVWVVNAAWQRATEVRNRMLKELRKSFGVDLYKNLVIMLNFLPHSANKTAYEEVKSRQKEKFVDWIMKREDEMFNWPGYLRKAVEEEVQSIRVYGADINPKYLKDKPSHVPVSAPYLSDFPPFSHPVGSEDLMKLIRDTWERKKSPTSGLLLDNPHPRIGPGLVENASLSLSCGWQKPQEGVRPSLRHQLIQQNLLQVEVHGSAFSAEDRALILPADGQECGQPDADDWDETLEQVVPSVPDTPENTSAKLQMEWSGETQQKLCFCEAPQCNESWRFGQEQVFPEKDCQPIRKHFEEETRLKVDTPGFENVDLCHLDSMDPPWFLATVGERMFGIPSSETCKGHVLEFRSSKGHQLVPKRHEIPLSKQKDRWRGPGSVVGRYIYAIDMEGQRVLVVDVNEDSLSMNWFKTFKDDAPEAGSYYGIAATETSVYLVPGSAEHVRIYDLESKGFRDRALPQDWEKHSSWHRDEEDCIQPKGSYFQREIYEMVLERCGTAEEVQGACDHFYRDQVHRSLANMMFLCGSKCLYDFDHPSHVAYVWDEDGKCWDYLKGTKPLTKFGHHRRTSIQGECNSAEVIQQMVKRKEKFCKDEEVPNLTRKKPKQKQEKLPDAFGLTKSFTKVEDDALDVQKEPKFAAPCMADSKLFAPPWEMFAYLVMDEKETLHLVETKRFFNSFWGWSQFVESNGRIYGAPYFARGVLVSVSFATLERRQTWPHPPKVIPVADFHQPEFLDISEVSTQRAPFTGVALGADASLFFTPGLGGEPLLLSKKTKLELWALPLPEPPEEKQKKYKFSNKGGTKSSNRPQMQRNTRPQMQRNTRPQMQRNTRRPPFLRNAKKVGKKTTQSAPMLPAAHELEPDRDIRIEKIQRNIVALGEKLYLSPGKMGYMLSIDTSVGIKTE</sequence>
<dbReference type="EMBL" id="CAXAMN010010569">
    <property type="protein sequence ID" value="CAK9032111.1"/>
    <property type="molecule type" value="Genomic_DNA"/>
</dbReference>
<dbReference type="InterPro" id="IPR006073">
    <property type="entry name" value="GTP-bd"/>
</dbReference>
<gene>
    <name evidence="4" type="ORF">CCMP2556_LOCUS18559</name>
</gene>
<feature type="compositionally biased region" description="Polar residues" evidence="1">
    <location>
        <begin position="1502"/>
        <end position="1531"/>
    </location>
</feature>
<comment type="caution">
    <text evidence="4">The sequence shown here is derived from an EMBL/GenBank/DDBJ whole genome shotgun (WGS) entry which is preliminary data.</text>
</comment>
<feature type="transmembrane region" description="Helical" evidence="2">
    <location>
        <begin position="22"/>
        <end position="45"/>
    </location>
</feature>
<feature type="domain" description="G" evidence="3">
    <location>
        <begin position="615"/>
        <end position="729"/>
    </location>
</feature>
<evidence type="ECO:0000256" key="1">
    <source>
        <dbReference type="SAM" id="MobiDB-lite"/>
    </source>
</evidence>
<accession>A0ABP0KYZ1</accession>
<dbReference type="SUPFAM" id="SSF52540">
    <property type="entry name" value="P-loop containing nucleoside triphosphate hydrolases"/>
    <property type="match status" value="1"/>
</dbReference>
<name>A0ABP0KYZ1_9DINO</name>
<keyword evidence="2" id="KW-0472">Membrane</keyword>
<proteinExistence type="predicted"/>
<evidence type="ECO:0000313" key="4">
    <source>
        <dbReference type="EMBL" id="CAK9032111.1"/>
    </source>
</evidence>
<organism evidence="4 5">
    <name type="scientific">Durusdinium trenchii</name>
    <dbReference type="NCBI Taxonomy" id="1381693"/>
    <lineage>
        <taxon>Eukaryota</taxon>
        <taxon>Sar</taxon>
        <taxon>Alveolata</taxon>
        <taxon>Dinophyceae</taxon>
        <taxon>Suessiales</taxon>
        <taxon>Symbiodiniaceae</taxon>
        <taxon>Durusdinium</taxon>
    </lineage>
</organism>
<evidence type="ECO:0000259" key="3">
    <source>
        <dbReference type="Pfam" id="PF01926"/>
    </source>
</evidence>
<evidence type="ECO:0000313" key="5">
    <source>
        <dbReference type="Proteomes" id="UP001642484"/>
    </source>
</evidence>
<keyword evidence="5" id="KW-1185">Reference proteome</keyword>
<evidence type="ECO:0000256" key="2">
    <source>
        <dbReference type="SAM" id="Phobius"/>
    </source>
</evidence>
<feature type="region of interest" description="Disordered" evidence="1">
    <location>
        <begin position="1491"/>
        <end position="1534"/>
    </location>
</feature>
<protein>
    <recommendedName>
        <fullName evidence="3">G domain-containing protein</fullName>
    </recommendedName>
</protein>
<feature type="transmembrane region" description="Helical" evidence="2">
    <location>
        <begin position="66"/>
        <end position="94"/>
    </location>
</feature>
<dbReference type="Gene3D" id="3.40.50.300">
    <property type="entry name" value="P-loop containing nucleotide triphosphate hydrolases"/>
    <property type="match status" value="1"/>
</dbReference>
<dbReference type="Pfam" id="PF01926">
    <property type="entry name" value="MMR_HSR1"/>
    <property type="match status" value="1"/>
</dbReference>
<feature type="transmembrane region" description="Helical" evidence="2">
    <location>
        <begin position="155"/>
        <end position="176"/>
    </location>
</feature>
<reference evidence="4 5" key="1">
    <citation type="submission" date="2024-02" db="EMBL/GenBank/DDBJ databases">
        <authorList>
            <person name="Chen Y."/>
            <person name="Shah S."/>
            <person name="Dougan E. K."/>
            <person name="Thang M."/>
            <person name="Chan C."/>
        </authorList>
    </citation>
    <scope>NUCLEOTIDE SEQUENCE [LARGE SCALE GENOMIC DNA]</scope>
</reference>
<dbReference type="Proteomes" id="UP001642484">
    <property type="component" value="Unassembled WGS sequence"/>
</dbReference>
<keyword evidence="2" id="KW-1133">Transmembrane helix</keyword>
<feature type="transmembrane region" description="Helical" evidence="2">
    <location>
        <begin position="114"/>
        <end position="134"/>
    </location>
</feature>
<dbReference type="PANTHER" id="PTHR32046">
    <property type="entry name" value="G DOMAIN-CONTAINING PROTEIN"/>
    <property type="match status" value="1"/>
</dbReference>